<organism evidence="1 2">
    <name type="scientific">Actinidia rufa</name>
    <dbReference type="NCBI Taxonomy" id="165716"/>
    <lineage>
        <taxon>Eukaryota</taxon>
        <taxon>Viridiplantae</taxon>
        <taxon>Streptophyta</taxon>
        <taxon>Embryophyta</taxon>
        <taxon>Tracheophyta</taxon>
        <taxon>Spermatophyta</taxon>
        <taxon>Magnoliopsida</taxon>
        <taxon>eudicotyledons</taxon>
        <taxon>Gunneridae</taxon>
        <taxon>Pentapetalae</taxon>
        <taxon>asterids</taxon>
        <taxon>Ericales</taxon>
        <taxon>Actinidiaceae</taxon>
        <taxon>Actinidia</taxon>
    </lineage>
</organism>
<gene>
    <name evidence="1" type="ORF">Acr_00g0025330</name>
</gene>
<dbReference type="AlphaFoldDB" id="A0A7J0DF72"/>
<evidence type="ECO:0000313" key="2">
    <source>
        <dbReference type="Proteomes" id="UP000585474"/>
    </source>
</evidence>
<sequence>MQLSRRNMRRMPNGDNTVIVRDLIKMEPQIHPILEVAGEVNKLGIGDVRTCGGCGRHFKKSEIIVMTEWDLATWRLGGMAACLL</sequence>
<comment type="caution">
    <text evidence="1">The sequence shown here is derived from an EMBL/GenBank/DDBJ whole genome shotgun (WGS) entry which is preliminary data.</text>
</comment>
<proteinExistence type="predicted"/>
<protein>
    <submittedName>
        <fullName evidence="1">Uncharacterized protein</fullName>
    </submittedName>
</protein>
<dbReference type="EMBL" id="BJWL01000174">
    <property type="protein sequence ID" value="GFS32918.1"/>
    <property type="molecule type" value="Genomic_DNA"/>
</dbReference>
<dbReference type="Proteomes" id="UP000585474">
    <property type="component" value="Unassembled WGS sequence"/>
</dbReference>
<name>A0A7J0DF72_9ERIC</name>
<reference evidence="2" key="1">
    <citation type="submission" date="2019-07" db="EMBL/GenBank/DDBJ databases">
        <title>De Novo Assembly of kiwifruit Actinidia rufa.</title>
        <authorList>
            <person name="Sugita-Konishi S."/>
            <person name="Sato K."/>
            <person name="Mori E."/>
            <person name="Abe Y."/>
            <person name="Kisaki G."/>
            <person name="Hamano K."/>
            <person name="Suezawa K."/>
            <person name="Otani M."/>
            <person name="Fukuda T."/>
            <person name="Manabe T."/>
            <person name="Gomi K."/>
            <person name="Tabuchi M."/>
            <person name="Akimitsu K."/>
            <person name="Kataoka I."/>
        </authorList>
    </citation>
    <scope>NUCLEOTIDE SEQUENCE [LARGE SCALE GENOMIC DNA]</scope>
    <source>
        <strain evidence="2">cv. Fuchu</strain>
    </source>
</reference>
<evidence type="ECO:0000313" key="1">
    <source>
        <dbReference type="EMBL" id="GFS32918.1"/>
    </source>
</evidence>
<accession>A0A7J0DF72</accession>
<keyword evidence="2" id="KW-1185">Reference proteome</keyword>